<dbReference type="Gene3D" id="3.40.50.1820">
    <property type="entry name" value="alpha/beta hydrolase"/>
    <property type="match status" value="1"/>
</dbReference>
<dbReference type="Proteomes" id="UP000018769">
    <property type="component" value="Chromosome I"/>
</dbReference>
<dbReference type="EMBL" id="HG793133">
    <property type="protein sequence ID" value="CDK30992.1"/>
    <property type="molecule type" value="Genomic_DNA"/>
</dbReference>
<dbReference type="InterPro" id="IPR029058">
    <property type="entry name" value="AB_hydrolase_fold"/>
</dbReference>
<evidence type="ECO:0000313" key="1">
    <source>
        <dbReference type="EMBL" id="CDK30992.1"/>
    </source>
</evidence>
<name>V6DHD9_9BACT</name>
<dbReference type="KEGG" id="dpb:BABL1_gene_127"/>
<dbReference type="SUPFAM" id="SSF53474">
    <property type="entry name" value="alpha/beta-Hydrolases"/>
    <property type="match status" value="1"/>
</dbReference>
<sequence>MSTNLKRAIYVIVLITIVNLVNSGFFSDIYKTLKDQVSRVYRGNKGEDIQNSKDENLSELEKEFEDLLISDTNEVPNFKLNINQWAQLERKKWHRMSHDQLKLKFGYLSTIMSDDLKYSKDIGIRESDMYVPANYSESKKPVVIVVLHGTFVPEAPDYYDPTSIFYSNVLRFGKQMADKEMIPVEVISFKWSGHNNTPARQNAAVILASLLNEFYSDYKVFTIAHSHGCNVVNNATRLLSANLFVDHAIHLACPVRDKTEDKFKPLQFKKLTQFYSNSDLVAAIGAITTDDLTSLSCRKFELQDLKKIKNLRVMLNGTDPGHSNSRNYIIFNLLEILNIVDNKYILNNDLIINLETDIISSNPVLIAVRNYVKPESLSNDSKNVKEQLKKENDFSESQKDIFKSIYHKDMSLKYNQIYRLLNGVYQELITICS</sequence>
<keyword evidence="2" id="KW-1185">Reference proteome</keyword>
<dbReference type="AlphaFoldDB" id="V6DHD9"/>
<dbReference type="HOGENOM" id="CLU_632646_0_0_7"/>
<proteinExistence type="predicted"/>
<dbReference type="OrthoDB" id="231913at2"/>
<evidence type="ECO:0000313" key="2">
    <source>
        <dbReference type="Proteomes" id="UP000018769"/>
    </source>
</evidence>
<gene>
    <name evidence="1" type="ORF">BABL1_gene_127</name>
</gene>
<reference evidence="1 2" key="1">
    <citation type="journal article" date="2015" name="Biol. Direct">
        <title>Babela massiliensis, a representative of a widespread bacterial phylum with unusual adaptations to parasitism in amoebae.</title>
        <authorList>
            <person name="Pagnier I."/>
            <person name="Yutin N."/>
            <person name="Croce O."/>
            <person name="Makarova K.S."/>
            <person name="Wolf Y.I."/>
            <person name="Benamar S."/>
            <person name="Raoult D."/>
            <person name="Koonin E.V."/>
            <person name="La Scola B."/>
        </authorList>
    </citation>
    <scope>NUCLEOTIDE SEQUENCE [LARGE SCALE GENOMIC DNA]</scope>
    <source>
        <strain evidence="2">BABL1</strain>
    </source>
</reference>
<accession>V6DHD9</accession>
<protein>
    <submittedName>
        <fullName evidence="1">Uncharacterized protein</fullName>
    </submittedName>
</protein>
<organism evidence="1 2">
    <name type="scientific">Candidatus Babela massiliensis</name>
    <dbReference type="NCBI Taxonomy" id="673862"/>
    <lineage>
        <taxon>Bacteria</taxon>
        <taxon>Candidatus Babelota</taxon>
        <taxon>Candidatus Babeliae</taxon>
        <taxon>Candidatus Babeliales</taxon>
        <taxon>Candidatus Babeliaceae</taxon>
        <taxon>Candidatus Babela</taxon>
    </lineage>
</organism>